<comment type="caution">
    <text evidence="6">The sequence shown here is derived from an EMBL/GenBank/DDBJ whole genome shotgun (WGS) entry which is preliminary data.</text>
</comment>
<dbReference type="PANTHER" id="PTHR47718:SF7">
    <property type="entry name" value="PROTEIN FAR1-RELATED SEQUENCE"/>
    <property type="match status" value="1"/>
</dbReference>
<dbReference type="STRING" id="4615.A0A199VIW2"/>
<evidence type="ECO:0000256" key="3">
    <source>
        <dbReference type="ARBA" id="ARBA00022833"/>
    </source>
</evidence>
<dbReference type="PROSITE" id="PS50966">
    <property type="entry name" value="ZF_SWIM"/>
    <property type="match status" value="1"/>
</dbReference>
<feature type="non-terminal residue" evidence="6">
    <location>
        <position position="316"/>
    </location>
</feature>
<evidence type="ECO:0000313" key="7">
    <source>
        <dbReference type="Proteomes" id="UP000092600"/>
    </source>
</evidence>
<dbReference type="SMART" id="SM00575">
    <property type="entry name" value="ZnF_PMZ"/>
    <property type="match status" value="1"/>
</dbReference>
<evidence type="ECO:0000256" key="4">
    <source>
        <dbReference type="PROSITE-ProRule" id="PRU00325"/>
    </source>
</evidence>
<organism evidence="6 7">
    <name type="scientific">Ananas comosus</name>
    <name type="common">Pineapple</name>
    <name type="synonym">Ananas ananas</name>
    <dbReference type="NCBI Taxonomy" id="4615"/>
    <lineage>
        <taxon>Eukaryota</taxon>
        <taxon>Viridiplantae</taxon>
        <taxon>Streptophyta</taxon>
        <taxon>Embryophyta</taxon>
        <taxon>Tracheophyta</taxon>
        <taxon>Spermatophyta</taxon>
        <taxon>Magnoliopsida</taxon>
        <taxon>Liliopsida</taxon>
        <taxon>Poales</taxon>
        <taxon>Bromeliaceae</taxon>
        <taxon>Bromelioideae</taxon>
        <taxon>Ananas</taxon>
    </lineage>
</organism>
<evidence type="ECO:0000256" key="1">
    <source>
        <dbReference type="ARBA" id="ARBA00022723"/>
    </source>
</evidence>
<gene>
    <name evidence="6" type="ORF">ACMD2_24184</name>
</gene>
<keyword evidence="3" id="KW-0862">Zinc</keyword>
<keyword evidence="1" id="KW-0479">Metal-binding</keyword>
<dbReference type="GO" id="GO:0008270">
    <property type="term" value="F:zinc ion binding"/>
    <property type="evidence" value="ECO:0007669"/>
    <property type="project" value="UniProtKB-KW"/>
</dbReference>
<reference evidence="6 7" key="1">
    <citation type="journal article" date="2016" name="DNA Res.">
        <title>The draft genome of MD-2 pineapple using hybrid error correction of long reads.</title>
        <authorList>
            <person name="Redwan R.M."/>
            <person name="Saidin A."/>
            <person name="Kumar S.V."/>
        </authorList>
    </citation>
    <scope>NUCLEOTIDE SEQUENCE [LARGE SCALE GENOMIC DNA]</scope>
    <source>
        <strain evidence="7">cv. MD2</strain>
        <tissue evidence="6">Leaf</tissue>
    </source>
</reference>
<evidence type="ECO:0000259" key="5">
    <source>
        <dbReference type="PROSITE" id="PS50966"/>
    </source>
</evidence>
<protein>
    <submittedName>
        <fullName evidence="6">Protein FAR1-RELATED SEQUENCE 7</fullName>
    </submittedName>
</protein>
<name>A0A199VIW2_ANACO</name>
<accession>A0A199VIW2</accession>
<dbReference type="Pfam" id="PF04434">
    <property type="entry name" value="SWIM"/>
    <property type="match status" value="1"/>
</dbReference>
<dbReference type="AlphaFoldDB" id="A0A199VIW2"/>
<dbReference type="PANTHER" id="PTHR47718">
    <property type="entry name" value="OS01G0519700 PROTEIN"/>
    <property type="match status" value="1"/>
</dbReference>
<evidence type="ECO:0000313" key="6">
    <source>
        <dbReference type="EMBL" id="OAY77092.1"/>
    </source>
</evidence>
<dbReference type="Proteomes" id="UP000092600">
    <property type="component" value="Unassembled WGS sequence"/>
</dbReference>
<sequence>MTVVANEHNHELIVSPSKTRFFRSHRNITNEQKELIHMLNEQNISTSHIMAFMQAREGGRHNIQFTHKDLSNKDFRTKDGEPTLWSDDPIEKDARRLYTRNIFSEFKTQLRATTSYKLIELENDSLYKISPISHPSSSRQRMCTYTVTVVRSENIVSCTCKLFEFYGLLCAHALKVMHYIEIYNIPSRYILKRWTNNAKKGLPSNSVEISGGSSFCNLEGSKSLKAFETACQIIRQGVDTLTSISQIFEIEEATLKEPSDDLQRIVISQSSQVNILTLECTIKDPPHSQCKGKRRPQRFKLTIEKKIIDKVPPNDQ</sequence>
<proteinExistence type="predicted"/>
<keyword evidence="2 4" id="KW-0863">Zinc-finger</keyword>
<dbReference type="InterPro" id="IPR007527">
    <property type="entry name" value="Znf_SWIM"/>
</dbReference>
<feature type="domain" description="SWIM-type" evidence="5">
    <location>
        <begin position="145"/>
        <end position="181"/>
    </location>
</feature>
<evidence type="ECO:0000256" key="2">
    <source>
        <dbReference type="ARBA" id="ARBA00022771"/>
    </source>
</evidence>
<dbReference type="InterPro" id="IPR006564">
    <property type="entry name" value="Znf_PMZ"/>
</dbReference>
<dbReference type="EMBL" id="LSRQ01001618">
    <property type="protein sequence ID" value="OAY77092.1"/>
    <property type="molecule type" value="Genomic_DNA"/>
</dbReference>